<dbReference type="FunFam" id="3.40.50.300:FF:000134">
    <property type="entry name" value="Iron-enterobactin ABC transporter ATP-binding protein"/>
    <property type="match status" value="1"/>
</dbReference>
<dbReference type="GO" id="GO:0005524">
    <property type="term" value="F:ATP binding"/>
    <property type="evidence" value="ECO:0007669"/>
    <property type="project" value="UniProtKB-KW"/>
</dbReference>
<proteinExistence type="inferred from homology"/>
<dbReference type="PROSITE" id="PS00211">
    <property type="entry name" value="ABC_TRANSPORTER_1"/>
    <property type="match status" value="1"/>
</dbReference>
<comment type="similarity">
    <text evidence="1">Belongs to the ABC transporter superfamily.</text>
</comment>
<gene>
    <name evidence="6" type="ORF">PPEP_a0347</name>
</gene>
<dbReference type="GO" id="GO:0016887">
    <property type="term" value="F:ATP hydrolysis activity"/>
    <property type="evidence" value="ECO:0007669"/>
    <property type="project" value="InterPro"/>
</dbReference>
<evidence type="ECO:0000256" key="1">
    <source>
        <dbReference type="ARBA" id="ARBA00005417"/>
    </source>
</evidence>
<name>A0A8I0MUL3_9GAMM</name>
<reference evidence="6 7" key="1">
    <citation type="submission" date="2015-06" db="EMBL/GenBank/DDBJ databases">
        <title>Genome sequence of Pseudoalteromonas peptidolytica.</title>
        <authorList>
            <person name="Xie B.-B."/>
            <person name="Rong J.-C."/>
            <person name="Qin Q.-L."/>
            <person name="Zhang Y.-Z."/>
        </authorList>
    </citation>
    <scope>NUCLEOTIDE SEQUENCE [LARGE SCALE GENOMIC DNA]</scope>
    <source>
        <strain evidence="6 7">F12-50-A1</strain>
    </source>
</reference>
<dbReference type="PROSITE" id="PS50893">
    <property type="entry name" value="ABC_TRANSPORTER_2"/>
    <property type="match status" value="1"/>
</dbReference>
<evidence type="ECO:0000313" key="7">
    <source>
        <dbReference type="Proteomes" id="UP000660708"/>
    </source>
</evidence>
<keyword evidence="7" id="KW-1185">Reference proteome</keyword>
<evidence type="ECO:0000256" key="2">
    <source>
        <dbReference type="ARBA" id="ARBA00022448"/>
    </source>
</evidence>
<evidence type="ECO:0000313" key="6">
    <source>
        <dbReference type="EMBL" id="MBE0345464.1"/>
    </source>
</evidence>
<organism evidence="6 7">
    <name type="scientific">Pseudoalteromonas peptidolytica F12-50-A1</name>
    <dbReference type="NCBI Taxonomy" id="1315280"/>
    <lineage>
        <taxon>Bacteria</taxon>
        <taxon>Pseudomonadati</taxon>
        <taxon>Pseudomonadota</taxon>
        <taxon>Gammaproteobacteria</taxon>
        <taxon>Alteromonadales</taxon>
        <taxon>Pseudoalteromonadaceae</taxon>
        <taxon>Pseudoalteromonas</taxon>
    </lineage>
</organism>
<comment type="caution">
    <text evidence="6">The sequence shown here is derived from an EMBL/GenBank/DDBJ whole genome shotgun (WGS) entry which is preliminary data.</text>
</comment>
<dbReference type="SMART" id="SM00382">
    <property type="entry name" value="AAA"/>
    <property type="match status" value="1"/>
</dbReference>
<dbReference type="InterPro" id="IPR003439">
    <property type="entry name" value="ABC_transporter-like_ATP-bd"/>
</dbReference>
<keyword evidence="4 6" id="KW-0067">ATP-binding</keyword>
<dbReference type="EMBL" id="AQHF01000020">
    <property type="protein sequence ID" value="MBE0345464.1"/>
    <property type="molecule type" value="Genomic_DNA"/>
</dbReference>
<dbReference type="InterPro" id="IPR027417">
    <property type="entry name" value="P-loop_NTPase"/>
</dbReference>
<evidence type="ECO:0000256" key="3">
    <source>
        <dbReference type="ARBA" id="ARBA00022741"/>
    </source>
</evidence>
<dbReference type="Gene3D" id="3.40.50.300">
    <property type="entry name" value="P-loop containing nucleotide triphosphate hydrolases"/>
    <property type="match status" value="1"/>
</dbReference>
<dbReference type="Proteomes" id="UP000660708">
    <property type="component" value="Unassembled WGS sequence"/>
</dbReference>
<dbReference type="PANTHER" id="PTHR42794:SF2">
    <property type="entry name" value="ABC TRANSPORTER ATP-BINDING PROTEIN"/>
    <property type="match status" value="1"/>
</dbReference>
<dbReference type="Pfam" id="PF00005">
    <property type="entry name" value="ABC_tran"/>
    <property type="match status" value="1"/>
</dbReference>
<protein>
    <submittedName>
        <fullName evidence="6">Iron complex transport system ATP-binding protein</fullName>
    </submittedName>
</protein>
<keyword evidence="3" id="KW-0547">Nucleotide-binding</keyword>
<dbReference type="PANTHER" id="PTHR42794">
    <property type="entry name" value="HEMIN IMPORT ATP-BINDING PROTEIN HMUV"/>
    <property type="match status" value="1"/>
</dbReference>
<dbReference type="SUPFAM" id="SSF52540">
    <property type="entry name" value="P-loop containing nucleoside triphosphate hydrolases"/>
    <property type="match status" value="1"/>
</dbReference>
<dbReference type="AlphaFoldDB" id="A0A8I0MUL3"/>
<feature type="domain" description="ABC transporter" evidence="5">
    <location>
        <begin position="21"/>
        <end position="253"/>
    </location>
</feature>
<dbReference type="InterPro" id="IPR003593">
    <property type="entry name" value="AAA+_ATPase"/>
</dbReference>
<evidence type="ECO:0000256" key="4">
    <source>
        <dbReference type="ARBA" id="ARBA00022840"/>
    </source>
</evidence>
<accession>A0A8I0MUL3</accession>
<keyword evidence="2" id="KW-0813">Transport</keyword>
<sequence>MLQATALPCPIRGAMAVTPQFQVDKLSVQLGGKAILKALSFTINPGEFIGLLGPNGAGKSTLLRTLYQYISPSSGQLLFNGNPLDGYGRKAYARNVAVVLQDIPVEFNLPLFDMVLMGLTPNKSLLATITAAEKQTIFRAIEQVGLSHKCEQCYSSLSGGEKQRAMIARAMVQAPQVLIMDEPTSHLDIKYQIQIMELAKQLGVTIIASFHDLNLASALCDRLLILSNGELVADGAPLEVINEALLSQVFGVCAEVSTVRHPPNNSEIPHIRFHYGYQL</sequence>
<evidence type="ECO:0000259" key="5">
    <source>
        <dbReference type="PROSITE" id="PS50893"/>
    </source>
</evidence>
<dbReference type="InterPro" id="IPR017871">
    <property type="entry name" value="ABC_transporter-like_CS"/>
</dbReference>
<dbReference type="CDD" id="cd03214">
    <property type="entry name" value="ABC_Iron-Siderophores_B12_Hemin"/>
    <property type="match status" value="1"/>
</dbReference>